<name>A0AAN7IGG2_QUERU</name>
<keyword evidence="13" id="KW-1185">Reference proteome</keyword>
<sequence>MALNGTEKLTLSGLEEPRPQTNQKEGLKSRIYRWCKSAFSAYSVSPKANSTAPTTQSESISVKINPSYKQVGIGFGIYMGVGTLCFYIFRHHFKGKDTNGLVDAIYYVVSVVTTIGNGDLVPDNGLTKVLSSVFAFIGMGVVGLVMGKTGEYLAEKQERMLVKAIHLHQKLGPNEVEKELETNLVMKQLMGISIVTSALAFIGTFHLTVVEGFDFIDAFYWVGVTITTLGYPDESFKHTKGRVFAVFWMMSSTMSLAQFFLKIIELKFECRQMALVKLVLAQMTKNKDLEAADLDCDKGVESNEYILHKLKEMGKITQEDISLAMKEFEDLDQSGSLSAPDTKPVYKPSETEK</sequence>
<keyword evidence="6" id="KW-0406">Ion transport</keyword>
<organism evidence="12 13">
    <name type="scientific">Quercus rubra</name>
    <name type="common">Northern red oak</name>
    <name type="synonym">Quercus borealis</name>
    <dbReference type="NCBI Taxonomy" id="3512"/>
    <lineage>
        <taxon>Eukaryota</taxon>
        <taxon>Viridiplantae</taxon>
        <taxon>Streptophyta</taxon>
        <taxon>Embryophyta</taxon>
        <taxon>Tracheophyta</taxon>
        <taxon>Spermatophyta</taxon>
        <taxon>Magnoliopsida</taxon>
        <taxon>eudicotyledons</taxon>
        <taxon>Gunneridae</taxon>
        <taxon>Pentapetalae</taxon>
        <taxon>rosids</taxon>
        <taxon>fabids</taxon>
        <taxon>Fagales</taxon>
        <taxon>Fagaceae</taxon>
        <taxon>Quercus</taxon>
    </lineage>
</organism>
<dbReference type="EMBL" id="JAXUIC010000008">
    <property type="protein sequence ID" value="KAK4575781.1"/>
    <property type="molecule type" value="Genomic_DNA"/>
</dbReference>
<comment type="subcellular location">
    <subcellularLocation>
        <location evidence="1">Membrane</location>
        <topology evidence="1">Multi-pass membrane protein</topology>
    </subcellularLocation>
</comment>
<dbReference type="Gene3D" id="1.10.287.70">
    <property type="match status" value="2"/>
</dbReference>
<keyword evidence="7 10" id="KW-0472">Membrane</keyword>
<evidence type="ECO:0000313" key="13">
    <source>
        <dbReference type="Proteomes" id="UP001324115"/>
    </source>
</evidence>
<feature type="transmembrane region" description="Helical" evidence="10">
    <location>
        <begin position="71"/>
        <end position="89"/>
    </location>
</feature>
<evidence type="ECO:0000256" key="7">
    <source>
        <dbReference type="ARBA" id="ARBA00023136"/>
    </source>
</evidence>
<evidence type="ECO:0000256" key="5">
    <source>
        <dbReference type="ARBA" id="ARBA00022989"/>
    </source>
</evidence>
<accession>A0AAN7IGG2</accession>
<dbReference type="GO" id="GO:0005886">
    <property type="term" value="C:plasma membrane"/>
    <property type="evidence" value="ECO:0007669"/>
    <property type="project" value="TreeGrafter"/>
</dbReference>
<dbReference type="GO" id="GO:0015271">
    <property type="term" value="F:outward rectifier potassium channel activity"/>
    <property type="evidence" value="ECO:0007669"/>
    <property type="project" value="TreeGrafter"/>
</dbReference>
<proteinExistence type="inferred from homology"/>
<feature type="region of interest" description="Disordered" evidence="9">
    <location>
        <begin position="1"/>
        <end position="25"/>
    </location>
</feature>
<dbReference type="InterPro" id="IPR003280">
    <property type="entry name" value="2pore_dom_K_chnl"/>
</dbReference>
<evidence type="ECO:0000259" key="11">
    <source>
        <dbReference type="Pfam" id="PF07885"/>
    </source>
</evidence>
<evidence type="ECO:0000256" key="9">
    <source>
        <dbReference type="SAM" id="MobiDB-lite"/>
    </source>
</evidence>
<dbReference type="InterPro" id="IPR013099">
    <property type="entry name" value="K_chnl_dom"/>
</dbReference>
<dbReference type="AlphaFoldDB" id="A0AAN7IGG2"/>
<keyword evidence="5 10" id="KW-1133">Transmembrane helix</keyword>
<evidence type="ECO:0000256" key="1">
    <source>
        <dbReference type="ARBA" id="ARBA00004141"/>
    </source>
</evidence>
<evidence type="ECO:0000256" key="6">
    <source>
        <dbReference type="ARBA" id="ARBA00023065"/>
    </source>
</evidence>
<evidence type="ECO:0000256" key="8">
    <source>
        <dbReference type="ARBA" id="ARBA00023303"/>
    </source>
</evidence>
<protein>
    <recommendedName>
        <fullName evidence="11">Potassium channel domain-containing protein</fullName>
    </recommendedName>
</protein>
<evidence type="ECO:0000256" key="10">
    <source>
        <dbReference type="SAM" id="Phobius"/>
    </source>
</evidence>
<keyword evidence="3" id="KW-0813">Transport</keyword>
<feature type="domain" description="Potassium channel" evidence="11">
    <location>
        <begin position="84"/>
        <end position="154"/>
    </location>
</feature>
<dbReference type="PANTHER" id="PTHR11003:SF271">
    <property type="entry name" value="TWO-PORE POTASSIUM CHANNEL 1-LIKE"/>
    <property type="match status" value="1"/>
</dbReference>
<feature type="transmembrane region" description="Helical" evidence="10">
    <location>
        <begin position="243"/>
        <end position="261"/>
    </location>
</feature>
<dbReference type="EMBL" id="JAXUIC010000008">
    <property type="protein sequence ID" value="KAK4575780.1"/>
    <property type="molecule type" value="Genomic_DNA"/>
</dbReference>
<keyword evidence="8" id="KW-0407">Ion channel</keyword>
<comment type="similarity">
    <text evidence="2">Belongs to the two pore domain potassium channel (TC 1.A.1.7) family.</text>
</comment>
<feature type="transmembrane region" description="Helical" evidence="10">
    <location>
        <begin position="189"/>
        <end position="209"/>
    </location>
</feature>
<feature type="domain" description="Potassium channel" evidence="11">
    <location>
        <begin position="198"/>
        <end position="265"/>
    </location>
</feature>
<dbReference type="SUPFAM" id="SSF81324">
    <property type="entry name" value="Voltage-gated potassium channels"/>
    <property type="match status" value="2"/>
</dbReference>
<evidence type="ECO:0000256" key="3">
    <source>
        <dbReference type="ARBA" id="ARBA00022448"/>
    </source>
</evidence>
<feature type="region of interest" description="Disordered" evidence="9">
    <location>
        <begin position="332"/>
        <end position="353"/>
    </location>
</feature>
<dbReference type="Pfam" id="PF07885">
    <property type="entry name" value="Ion_trans_2"/>
    <property type="match status" value="2"/>
</dbReference>
<gene>
    <name evidence="12" type="ORF">RGQ29_026655</name>
</gene>
<dbReference type="Proteomes" id="UP001324115">
    <property type="component" value="Unassembled WGS sequence"/>
</dbReference>
<dbReference type="GO" id="GO:0009705">
    <property type="term" value="C:plant-type vacuole membrane"/>
    <property type="evidence" value="ECO:0007669"/>
    <property type="project" value="TreeGrafter"/>
</dbReference>
<dbReference type="GO" id="GO:0022841">
    <property type="term" value="F:potassium ion leak channel activity"/>
    <property type="evidence" value="ECO:0007669"/>
    <property type="project" value="TreeGrafter"/>
</dbReference>
<comment type="caution">
    <text evidence="12">The sequence shown here is derived from an EMBL/GenBank/DDBJ whole genome shotgun (WGS) entry which is preliminary data.</text>
</comment>
<feature type="transmembrane region" description="Helical" evidence="10">
    <location>
        <begin position="129"/>
        <end position="147"/>
    </location>
</feature>
<evidence type="ECO:0000313" key="12">
    <source>
        <dbReference type="EMBL" id="KAK4575780.1"/>
    </source>
</evidence>
<evidence type="ECO:0000256" key="4">
    <source>
        <dbReference type="ARBA" id="ARBA00022692"/>
    </source>
</evidence>
<dbReference type="PANTHER" id="PTHR11003">
    <property type="entry name" value="POTASSIUM CHANNEL, SUBFAMILY K"/>
    <property type="match status" value="1"/>
</dbReference>
<keyword evidence="4 10" id="KW-0812">Transmembrane</keyword>
<evidence type="ECO:0000256" key="2">
    <source>
        <dbReference type="ARBA" id="ARBA00010159"/>
    </source>
</evidence>
<dbReference type="GO" id="GO:0030322">
    <property type="term" value="P:stabilization of membrane potential"/>
    <property type="evidence" value="ECO:0007669"/>
    <property type="project" value="TreeGrafter"/>
</dbReference>
<reference evidence="12 13" key="1">
    <citation type="journal article" date="2023" name="G3 (Bethesda)">
        <title>A haplotype-resolved chromosome-scale genome for Quercus rubra L. provides insights into the genetics of adaptive traits for red oak species.</title>
        <authorList>
            <person name="Kapoor B."/>
            <person name="Jenkins J."/>
            <person name="Schmutz J."/>
            <person name="Zhebentyayeva T."/>
            <person name="Kuelheim C."/>
            <person name="Coggeshall M."/>
            <person name="Heim C."/>
            <person name="Lasky J.R."/>
            <person name="Leites L."/>
            <person name="Islam-Faridi N."/>
            <person name="Romero-Severson J."/>
            <person name="DeLeo V.L."/>
            <person name="Lucas S.M."/>
            <person name="Lazic D."/>
            <person name="Gailing O."/>
            <person name="Carlson J."/>
            <person name="Staton M."/>
        </authorList>
    </citation>
    <scope>NUCLEOTIDE SEQUENCE [LARGE SCALE GENOMIC DNA]</scope>
    <source>
        <strain evidence="12">Pseudo-F2</strain>
    </source>
</reference>